<proteinExistence type="predicted"/>
<feature type="region of interest" description="Disordered" evidence="1">
    <location>
        <begin position="121"/>
        <end position="146"/>
    </location>
</feature>
<organism evidence="2">
    <name type="scientific">bioreactor metagenome</name>
    <dbReference type="NCBI Taxonomy" id="1076179"/>
    <lineage>
        <taxon>unclassified sequences</taxon>
        <taxon>metagenomes</taxon>
        <taxon>ecological metagenomes</taxon>
    </lineage>
</organism>
<reference evidence="2" key="1">
    <citation type="submission" date="2019-08" db="EMBL/GenBank/DDBJ databases">
        <authorList>
            <person name="Kucharzyk K."/>
            <person name="Murdoch R.W."/>
            <person name="Higgins S."/>
            <person name="Loffler F."/>
        </authorList>
    </citation>
    <scope>NUCLEOTIDE SEQUENCE</scope>
</reference>
<comment type="caution">
    <text evidence="2">The sequence shown here is derived from an EMBL/GenBank/DDBJ whole genome shotgun (WGS) entry which is preliminary data.</text>
</comment>
<dbReference type="AlphaFoldDB" id="A0A645ETF1"/>
<sequence>MDADPADVVGVAVGQVEPAEDQALVLGLEDCQPLGRLVGEDVPLVDAGRILLPEVVTAIAGVVRGPGPGGPLGALGGDGQAFVDLVHMGLFDGELAGQVRRDVMRSQERFVLTGSDSQVYPDALSARRNGPVKGNPRPLVRLSERP</sequence>
<evidence type="ECO:0000313" key="2">
    <source>
        <dbReference type="EMBL" id="MPN03803.1"/>
    </source>
</evidence>
<evidence type="ECO:0000256" key="1">
    <source>
        <dbReference type="SAM" id="MobiDB-lite"/>
    </source>
</evidence>
<name>A0A645ETF1_9ZZZZ</name>
<accession>A0A645ETF1</accession>
<gene>
    <name evidence="2" type="ORF">SDC9_151037</name>
</gene>
<dbReference type="EMBL" id="VSSQ01049721">
    <property type="protein sequence ID" value="MPN03803.1"/>
    <property type="molecule type" value="Genomic_DNA"/>
</dbReference>
<protein>
    <submittedName>
        <fullName evidence="2">Uncharacterized protein</fullName>
    </submittedName>
</protein>